<reference evidence="1" key="1">
    <citation type="journal article" date="2013" name="J. Plant Res.">
        <title>Effect of fungi and light on seed germination of three Opuntia species from semiarid lands of central Mexico.</title>
        <authorList>
            <person name="Delgado-Sanchez P."/>
            <person name="Jimenez-Bremont J.F."/>
            <person name="Guerrero-Gonzalez Mde L."/>
            <person name="Flores J."/>
        </authorList>
    </citation>
    <scope>NUCLEOTIDE SEQUENCE</scope>
    <source>
        <tissue evidence="1">Cladode</tissue>
    </source>
</reference>
<sequence>MAYTDHGLHNFSLGCWDLHNLGFLNADISYMENSASSLILPSQDNYSNFLSTGYLEDALIEFSVRFKRRRLMLCSDDEENDDTHDHYASLDDLSFWANWSENYSMQSGEDFSHASLLTHDMHYGPGLKMEKSAKEMRDEAVNFFPEVKTLFLEQEGISSTPKTMEMNSSYSTSTGLAHYNYSSDTYSTDSSSISDERDKISKRKAVMTASTAGSGTAKKMVYPFGLVKPGGEEGDITLKDINKRILMPPSRPLKHPVGVFACRPGVSPHGPGLSGKEVVALTRIHTQGRGTITIIRTKG</sequence>
<proteinExistence type="predicted"/>
<dbReference type="PANTHER" id="PTHR33385">
    <property type="entry name" value="PROTEIN XRI1"/>
    <property type="match status" value="1"/>
</dbReference>
<protein>
    <recommendedName>
        <fullName evidence="2">Protein XRI1</fullName>
    </recommendedName>
</protein>
<accession>A0A7C9E3Y0</accession>
<dbReference type="EMBL" id="GISG01178159">
    <property type="protein sequence ID" value="MBA4653248.1"/>
    <property type="molecule type" value="Transcribed_RNA"/>
</dbReference>
<evidence type="ECO:0008006" key="2">
    <source>
        <dbReference type="Google" id="ProtNLM"/>
    </source>
</evidence>
<organism evidence="1">
    <name type="scientific">Opuntia streptacantha</name>
    <name type="common">Prickly pear cactus</name>
    <name type="synonym">Opuntia cardona</name>
    <dbReference type="NCBI Taxonomy" id="393608"/>
    <lineage>
        <taxon>Eukaryota</taxon>
        <taxon>Viridiplantae</taxon>
        <taxon>Streptophyta</taxon>
        <taxon>Embryophyta</taxon>
        <taxon>Tracheophyta</taxon>
        <taxon>Spermatophyta</taxon>
        <taxon>Magnoliopsida</taxon>
        <taxon>eudicotyledons</taxon>
        <taxon>Gunneridae</taxon>
        <taxon>Pentapetalae</taxon>
        <taxon>Caryophyllales</taxon>
        <taxon>Cactineae</taxon>
        <taxon>Cactaceae</taxon>
        <taxon>Opuntioideae</taxon>
        <taxon>Opuntia</taxon>
    </lineage>
</organism>
<reference evidence="1" key="2">
    <citation type="submission" date="2020-07" db="EMBL/GenBank/DDBJ databases">
        <authorList>
            <person name="Vera ALvarez R."/>
            <person name="Arias-Moreno D.M."/>
            <person name="Jimenez-Jacinto V."/>
            <person name="Jimenez-Bremont J.F."/>
            <person name="Swaminathan K."/>
            <person name="Moose S.P."/>
            <person name="Guerrero-Gonzalez M.L."/>
            <person name="Marino-Ramirez L."/>
            <person name="Landsman D."/>
            <person name="Rodriguez-Kessler M."/>
            <person name="Delgado-Sanchez P."/>
        </authorList>
    </citation>
    <scope>NUCLEOTIDE SEQUENCE</scope>
    <source>
        <tissue evidence="1">Cladode</tissue>
    </source>
</reference>
<dbReference type="GO" id="GO:0007140">
    <property type="term" value="P:male meiotic nuclear division"/>
    <property type="evidence" value="ECO:0007669"/>
    <property type="project" value="InterPro"/>
</dbReference>
<dbReference type="PANTHER" id="PTHR33385:SF18">
    <property type="entry name" value="XRI1-LIKE PROTEIN"/>
    <property type="match status" value="1"/>
</dbReference>
<dbReference type="AlphaFoldDB" id="A0A7C9E3Y0"/>
<evidence type="ECO:0000313" key="1">
    <source>
        <dbReference type="EMBL" id="MBA4653248.1"/>
    </source>
</evidence>
<dbReference type="InterPro" id="IPR039933">
    <property type="entry name" value="XRI1"/>
</dbReference>
<name>A0A7C9E3Y0_OPUST</name>
<dbReference type="GO" id="GO:0007143">
    <property type="term" value="P:female meiotic nuclear division"/>
    <property type="evidence" value="ECO:0007669"/>
    <property type="project" value="InterPro"/>
</dbReference>